<feature type="domain" description="AB hydrolase-1" evidence="2">
    <location>
        <begin position="104"/>
        <end position="324"/>
    </location>
</feature>
<dbReference type="AlphaFoldDB" id="A0A409WB89"/>
<dbReference type="InParanoid" id="A0A409WB89"/>
<dbReference type="OrthoDB" id="1743579at2759"/>
<protein>
    <recommendedName>
        <fullName evidence="2">AB hydrolase-1 domain-containing protein</fullName>
    </recommendedName>
</protein>
<feature type="chain" id="PRO_5019433951" description="AB hydrolase-1 domain-containing protein" evidence="1">
    <location>
        <begin position="19"/>
        <end position="397"/>
    </location>
</feature>
<name>A0A409WB89_9AGAR</name>
<dbReference type="Gene3D" id="3.40.50.1820">
    <property type="entry name" value="alpha/beta hydrolase"/>
    <property type="match status" value="1"/>
</dbReference>
<evidence type="ECO:0000313" key="4">
    <source>
        <dbReference type="Proteomes" id="UP000284706"/>
    </source>
</evidence>
<evidence type="ECO:0000256" key="1">
    <source>
        <dbReference type="SAM" id="SignalP"/>
    </source>
</evidence>
<dbReference type="EMBL" id="NHYE01005229">
    <property type="protein sequence ID" value="PPQ75774.1"/>
    <property type="molecule type" value="Genomic_DNA"/>
</dbReference>
<dbReference type="Pfam" id="PF12697">
    <property type="entry name" value="Abhydrolase_6"/>
    <property type="match status" value="1"/>
</dbReference>
<accession>A0A409WB89</accession>
<dbReference type="InterPro" id="IPR029058">
    <property type="entry name" value="AB_hydrolase_fold"/>
</dbReference>
<organism evidence="3 4">
    <name type="scientific">Gymnopilus dilepis</name>
    <dbReference type="NCBI Taxonomy" id="231916"/>
    <lineage>
        <taxon>Eukaryota</taxon>
        <taxon>Fungi</taxon>
        <taxon>Dikarya</taxon>
        <taxon>Basidiomycota</taxon>
        <taxon>Agaricomycotina</taxon>
        <taxon>Agaricomycetes</taxon>
        <taxon>Agaricomycetidae</taxon>
        <taxon>Agaricales</taxon>
        <taxon>Agaricineae</taxon>
        <taxon>Hymenogastraceae</taxon>
        <taxon>Gymnopilus</taxon>
    </lineage>
</organism>
<gene>
    <name evidence="3" type="ORF">CVT26_000891</name>
</gene>
<dbReference type="STRING" id="231916.A0A409WB89"/>
<sequence>MLYHLLACLVILFPLTSGYGPRPQSRCQQATISVHITAHPRVVSLAPPKNQSELTGLVTNFTSMHSNLTTDIVHGTRTLTATYDIWTLLCLPSTPNPDIVEFAIHGISLDHTYWNFGGEGSQYNYVDAATKAGHAIFIFDRLGAGESSKPDGIQDLQEETEVEVVAELIRYIRSGKTGHQFQQIIGIGHSYGRQVDLCFSLEITDAFLQSLLLTGIAARYGNLLNATILTGFTPYTTPLPTAFASFGLTIAAQENPQRFGNLSNAYLTITNEQFAFYYFPHFDPDVFRRASQNKDTAALGQIVALSAAVATNYTNPVLVVTGDRDFIYCGGDCYQPFAGFGDLVESSYVLFPSIYLFSWYIPTNMGHIINFHYGAPEVFKVIQLWISLLNPKVSGDG</sequence>
<comment type="caution">
    <text evidence="3">The sequence shown here is derived from an EMBL/GenBank/DDBJ whole genome shotgun (WGS) entry which is preliminary data.</text>
</comment>
<dbReference type="SUPFAM" id="SSF53474">
    <property type="entry name" value="alpha/beta-Hydrolases"/>
    <property type="match status" value="1"/>
</dbReference>
<keyword evidence="4" id="KW-1185">Reference proteome</keyword>
<evidence type="ECO:0000259" key="2">
    <source>
        <dbReference type="Pfam" id="PF12697"/>
    </source>
</evidence>
<evidence type="ECO:0000313" key="3">
    <source>
        <dbReference type="EMBL" id="PPQ75774.1"/>
    </source>
</evidence>
<keyword evidence="1" id="KW-0732">Signal</keyword>
<reference evidence="3 4" key="1">
    <citation type="journal article" date="2018" name="Evol. Lett.">
        <title>Horizontal gene cluster transfer increased hallucinogenic mushroom diversity.</title>
        <authorList>
            <person name="Reynolds H.T."/>
            <person name="Vijayakumar V."/>
            <person name="Gluck-Thaler E."/>
            <person name="Korotkin H.B."/>
            <person name="Matheny P.B."/>
            <person name="Slot J.C."/>
        </authorList>
    </citation>
    <scope>NUCLEOTIDE SEQUENCE [LARGE SCALE GENOMIC DNA]</scope>
    <source>
        <strain evidence="3 4">SRW20</strain>
    </source>
</reference>
<feature type="signal peptide" evidence="1">
    <location>
        <begin position="1"/>
        <end position="18"/>
    </location>
</feature>
<dbReference type="Proteomes" id="UP000284706">
    <property type="component" value="Unassembled WGS sequence"/>
</dbReference>
<dbReference type="InterPro" id="IPR000073">
    <property type="entry name" value="AB_hydrolase_1"/>
</dbReference>
<proteinExistence type="predicted"/>